<feature type="compositionally biased region" description="Basic residues" evidence="1">
    <location>
        <begin position="141"/>
        <end position="155"/>
    </location>
</feature>
<feature type="region of interest" description="Disordered" evidence="1">
    <location>
        <begin position="131"/>
        <end position="191"/>
    </location>
</feature>
<keyword evidence="3" id="KW-1185">Reference proteome</keyword>
<accession>A0A0E0LAG8</accession>
<dbReference type="EnsemblPlants" id="OPUNC06G10500.1">
    <property type="protein sequence ID" value="OPUNC06G10500.1"/>
    <property type="gene ID" value="OPUNC06G10500"/>
</dbReference>
<reference evidence="2" key="1">
    <citation type="submission" date="2015-04" db="UniProtKB">
        <authorList>
            <consortium name="EnsemblPlants"/>
        </authorList>
    </citation>
    <scope>IDENTIFICATION</scope>
</reference>
<proteinExistence type="predicted"/>
<feature type="region of interest" description="Disordered" evidence="1">
    <location>
        <begin position="1"/>
        <end position="24"/>
    </location>
</feature>
<name>A0A0E0LAG8_ORYPU</name>
<evidence type="ECO:0000313" key="2">
    <source>
        <dbReference type="EnsemblPlants" id="OPUNC06G10500.1"/>
    </source>
</evidence>
<dbReference type="Proteomes" id="UP000026962">
    <property type="component" value="Chromosome 6"/>
</dbReference>
<feature type="compositionally biased region" description="Pro residues" evidence="1">
    <location>
        <begin position="159"/>
        <end position="175"/>
    </location>
</feature>
<dbReference type="HOGENOM" id="CLU_1301453_0_0_1"/>
<evidence type="ECO:0000256" key="1">
    <source>
        <dbReference type="SAM" id="MobiDB-lite"/>
    </source>
</evidence>
<dbReference type="EnsemblPlants" id="OPUNC06G10490.1">
    <property type="protein sequence ID" value="OPUNC06G10490.1"/>
    <property type="gene ID" value="OPUNC06G10490"/>
</dbReference>
<reference evidence="2" key="2">
    <citation type="submission" date="2018-05" db="EMBL/GenBank/DDBJ databases">
        <title>OpunRS2 (Oryza punctata Reference Sequence Version 2).</title>
        <authorList>
            <person name="Zhang J."/>
            <person name="Kudrna D."/>
            <person name="Lee S."/>
            <person name="Talag J."/>
            <person name="Welchert J."/>
            <person name="Wing R.A."/>
        </authorList>
    </citation>
    <scope>NUCLEOTIDE SEQUENCE [LARGE SCALE GENOMIC DNA]</scope>
</reference>
<protein>
    <submittedName>
        <fullName evidence="2">Uncharacterized protein</fullName>
    </submittedName>
</protein>
<evidence type="ECO:0000313" key="3">
    <source>
        <dbReference type="Proteomes" id="UP000026962"/>
    </source>
</evidence>
<dbReference type="AlphaFoldDB" id="A0A0E0LAG8"/>
<sequence length="212" mass="22828">MEKPEDARGQVQGPDPVAPKLRPTRSGVDATVVVVAAPWWGGRRLRSLRVGRVSPPLALGEGSHVRERGGLDEWIRKRRTPLERERRTGRVNKNERLGSAHHLSLAFVLTSLATVCTVGSTSLIAVGSITHTPPTAGSTAHHPHRRLRSSRCRIHRPPDTPPSSPPTRLPPPDLPPSSLTAACAPQSSQLPHGHRCLGHCCRGQEGVGREGG</sequence>
<organism evidence="2">
    <name type="scientific">Oryza punctata</name>
    <name type="common">Red rice</name>
    <dbReference type="NCBI Taxonomy" id="4537"/>
    <lineage>
        <taxon>Eukaryota</taxon>
        <taxon>Viridiplantae</taxon>
        <taxon>Streptophyta</taxon>
        <taxon>Embryophyta</taxon>
        <taxon>Tracheophyta</taxon>
        <taxon>Spermatophyta</taxon>
        <taxon>Magnoliopsida</taxon>
        <taxon>Liliopsida</taxon>
        <taxon>Poales</taxon>
        <taxon>Poaceae</taxon>
        <taxon>BOP clade</taxon>
        <taxon>Oryzoideae</taxon>
        <taxon>Oryzeae</taxon>
        <taxon>Oryzinae</taxon>
        <taxon>Oryza</taxon>
    </lineage>
</organism>
<dbReference type="Gramene" id="OPUNC06G10500.1">
    <property type="protein sequence ID" value="OPUNC06G10500.1"/>
    <property type="gene ID" value="OPUNC06G10500"/>
</dbReference>
<dbReference type="Gramene" id="OPUNC06G10490.1">
    <property type="protein sequence ID" value="OPUNC06G10490.1"/>
    <property type="gene ID" value="OPUNC06G10490"/>
</dbReference>